<dbReference type="KEGG" id="llu:AKJ09_01949"/>
<evidence type="ECO:0000256" key="4">
    <source>
        <dbReference type="ARBA" id="ARBA00023163"/>
    </source>
</evidence>
<dbReference type="Gene3D" id="1.10.1660.10">
    <property type="match status" value="1"/>
</dbReference>
<dbReference type="PRINTS" id="PR00040">
    <property type="entry name" value="HTHMERR"/>
</dbReference>
<evidence type="ECO:0000256" key="3">
    <source>
        <dbReference type="ARBA" id="ARBA00023125"/>
    </source>
</evidence>
<gene>
    <name evidence="6" type="ORF">AKJ09_01949</name>
</gene>
<dbReference type="STRING" id="1391654.AKJ09_01949"/>
<dbReference type="SMART" id="SM00422">
    <property type="entry name" value="HTH_MERR"/>
    <property type="match status" value="1"/>
</dbReference>
<accession>A0A0K1PP24</accession>
<evidence type="ECO:0000313" key="6">
    <source>
        <dbReference type="EMBL" id="AKU95285.1"/>
    </source>
</evidence>
<sequence>MTIGELAKAAGVRISTLRFYERRGLLKPASRSRAGYRRFTEDDAARVRFLRRAQELGFSLEELGMMLALSQRRTVRAGDIAHVGKQKLSEIDERIADLRRVRRALSGLLAAQCIDPNEPCRIVAALADRPARASD</sequence>
<dbReference type="GO" id="GO:0003677">
    <property type="term" value="F:DNA binding"/>
    <property type="evidence" value="ECO:0007669"/>
    <property type="project" value="UniProtKB-KW"/>
</dbReference>
<reference evidence="6 7" key="1">
    <citation type="submission" date="2015-08" db="EMBL/GenBank/DDBJ databases">
        <authorList>
            <person name="Babu N.S."/>
            <person name="Beckwith C.J."/>
            <person name="Beseler K.G."/>
            <person name="Brison A."/>
            <person name="Carone J.V."/>
            <person name="Caskin T.P."/>
            <person name="Diamond M."/>
            <person name="Durham M.E."/>
            <person name="Foxe J.M."/>
            <person name="Go M."/>
            <person name="Henderson B.A."/>
            <person name="Jones I.B."/>
            <person name="McGettigan J.A."/>
            <person name="Micheletti S.J."/>
            <person name="Nasrallah M.E."/>
            <person name="Ortiz D."/>
            <person name="Piller C.R."/>
            <person name="Privatt S.R."/>
            <person name="Schneider S.L."/>
            <person name="Sharp S."/>
            <person name="Smith T.C."/>
            <person name="Stanton J.D."/>
            <person name="Ullery H.E."/>
            <person name="Wilson R.J."/>
            <person name="Serrano M.G."/>
            <person name="Buck G."/>
            <person name="Lee V."/>
            <person name="Wang Y."/>
            <person name="Carvalho R."/>
            <person name="Voegtly L."/>
            <person name="Shi R."/>
            <person name="Duckworth R."/>
            <person name="Johnson A."/>
            <person name="Loviza R."/>
            <person name="Walstead R."/>
            <person name="Shah Z."/>
            <person name="Kiflezghi M."/>
            <person name="Wade K."/>
            <person name="Ball S.L."/>
            <person name="Bradley K.W."/>
            <person name="Asai D.J."/>
            <person name="Bowman C.A."/>
            <person name="Russell D.A."/>
            <person name="Pope W.H."/>
            <person name="Jacobs-Sera D."/>
            <person name="Hendrix R.W."/>
            <person name="Hatfull G.F."/>
        </authorList>
    </citation>
    <scope>NUCLEOTIDE SEQUENCE [LARGE SCALE GENOMIC DNA]</scope>
    <source>
        <strain evidence="6 7">DSM 27648</strain>
    </source>
</reference>
<dbReference type="PANTHER" id="PTHR30204">
    <property type="entry name" value="REDOX-CYCLING DRUG-SENSING TRANSCRIPTIONAL ACTIVATOR SOXR"/>
    <property type="match status" value="1"/>
</dbReference>
<evidence type="ECO:0000259" key="5">
    <source>
        <dbReference type="PROSITE" id="PS50937"/>
    </source>
</evidence>
<keyword evidence="1" id="KW-0678">Repressor</keyword>
<dbReference type="Pfam" id="PF13411">
    <property type="entry name" value="MerR_1"/>
    <property type="match status" value="1"/>
</dbReference>
<keyword evidence="7" id="KW-1185">Reference proteome</keyword>
<proteinExistence type="predicted"/>
<dbReference type="InterPro" id="IPR009061">
    <property type="entry name" value="DNA-bd_dom_put_sf"/>
</dbReference>
<organism evidence="6 7">
    <name type="scientific">Labilithrix luteola</name>
    <dbReference type="NCBI Taxonomy" id="1391654"/>
    <lineage>
        <taxon>Bacteria</taxon>
        <taxon>Pseudomonadati</taxon>
        <taxon>Myxococcota</taxon>
        <taxon>Polyangia</taxon>
        <taxon>Polyangiales</taxon>
        <taxon>Labilitrichaceae</taxon>
        <taxon>Labilithrix</taxon>
    </lineage>
</organism>
<feature type="domain" description="HTH merR-type" evidence="5">
    <location>
        <begin position="1"/>
        <end position="69"/>
    </location>
</feature>
<dbReference type="EMBL" id="CP012333">
    <property type="protein sequence ID" value="AKU95285.1"/>
    <property type="molecule type" value="Genomic_DNA"/>
</dbReference>
<dbReference type="InterPro" id="IPR047057">
    <property type="entry name" value="MerR_fam"/>
</dbReference>
<evidence type="ECO:0000256" key="1">
    <source>
        <dbReference type="ARBA" id="ARBA00022491"/>
    </source>
</evidence>
<dbReference type="PANTHER" id="PTHR30204:SF69">
    <property type="entry name" value="MERR-FAMILY TRANSCRIPTIONAL REGULATOR"/>
    <property type="match status" value="1"/>
</dbReference>
<dbReference type="Proteomes" id="UP000064967">
    <property type="component" value="Chromosome"/>
</dbReference>
<keyword evidence="2" id="KW-0805">Transcription regulation</keyword>
<keyword evidence="4" id="KW-0804">Transcription</keyword>
<dbReference type="PROSITE" id="PS50937">
    <property type="entry name" value="HTH_MERR_2"/>
    <property type="match status" value="1"/>
</dbReference>
<dbReference type="SUPFAM" id="SSF46955">
    <property type="entry name" value="Putative DNA-binding domain"/>
    <property type="match status" value="1"/>
</dbReference>
<dbReference type="CDD" id="cd04770">
    <property type="entry name" value="HTH_HMRTR"/>
    <property type="match status" value="1"/>
</dbReference>
<protein>
    <submittedName>
        <fullName evidence="6">Transcriptional regulator, MerR family</fullName>
    </submittedName>
</protein>
<dbReference type="RefSeq" id="WP_146646755.1">
    <property type="nucleotide sequence ID" value="NZ_CP012333.1"/>
</dbReference>
<dbReference type="OrthoDB" id="9811000at2"/>
<dbReference type="GO" id="GO:0003700">
    <property type="term" value="F:DNA-binding transcription factor activity"/>
    <property type="evidence" value="ECO:0007669"/>
    <property type="project" value="InterPro"/>
</dbReference>
<dbReference type="AlphaFoldDB" id="A0A0K1PP24"/>
<name>A0A0K1PP24_9BACT</name>
<keyword evidence="3" id="KW-0238">DNA-binding</keyword>
<evidence type="ECO:0000256" key="2">
    <source>
        <dbReference type="ARBA" id="ARBA00023015"/>
    </source>
</evidence>
<dbReference type="InterPro" id="IPR000551">
    <property type="entry name" value="MerR-type_HTH_dom"/>
</dbReference>
<evidence type="ECO:0000313" key="7">
    <source>
        <dbReference type="Proteomes" id="UP000064967"/>
    </source>
</evidence>